<dbReference type="EMBL" id="BMXA01000001">
    <property type="protein sequence ID" value="GGZ97636.1"/>
    <property type="molecule type" value="Genomic_DNA"/>
</dbReference>
<evidence type="ECO:0000256" key="2">
    <source>
        <dbReference type="ARBA" id="ARBA00022448"/>
    </source>
</evidence>
<dbReference type="GO" id="GO:0005886">
    <property type="term" value="C:plasma membrane"/>
    <property type="evidence" value="ECO:0007669"/>
    <property type="project" value="UniProtKB-SubCell"/>
</dbReference>
<feature type="domain" description="Tripartite ATP-independent periplasmic transporters DctQ component" evidence="10">
    <location>
        <begin position="20"/>
        <end position="150"/>
    </location>
</feature>
<keyword evidence="5 9" id="KW-0812">Transmembrane</keyword>
<proteinExistence type="inferred from homology"/>
<dbReference type="PANTHER" id="PTHR35011:SF2">
    <property type="entry name" value="2,3-DIKETO-L-GULONATE TRAP TRANSPORTER SMALL PERMEASE PROTEIN YIAM"/>
    <property type="match status" value="1"/>
</dbReference>
<evidence type="ECO:0000259" key="10">
    <source>
        <dbReference type="Pfam" id="PF04290"/>
    </source>
</evidence>
<evidence type="ECO:0000313" key="12">
    <source>
        <dbReference type="Proteomes" id="UP000614811"/>
    </source>
</evidence>
<dbReference type="PANTHER" id="PTHR35011">
    <property type="entry name" value="2,3-DIKETO-L-GULONATE TRAP TRANSPORTER SMALL PERMEASE PROTEIN YIAM"/>
    <property type="match status" value="1"/>
</dbReference>
<evidence type="ECO:0000256" key="3">
    <source>
        <dbReference type="ARBA" id="ARBA00022475"/>
    </source>
</evidence>
<organism evidence="11 12">
    <name type="scientific">Arenicella chitinivorans</name>
    <dbReference type="NCBI Taxonomy" id="1329800"/>
    <lineage>
        <taxon>Bacteria</taxon>
        <taxon>Pseudomonadati</taxon>
        <taxon>Pseudomonadota</taxon>
        <taxon>Gammaproteobacteria</taxon>
        <taxon>Arenicellales</taxon>
        <taxon>Arenicellaceae</taxon>
        <taxon>Arenicella</taxon>
    </lineage>
</organism>
<dbReference type="InterPro" id="IPR007387">
    <property type="entry name" value="TRAP_DctQ"/>
</dbReference>
<comment type="function">
    <text evidence="9">Part of the tripartite ATP-independent periplasmic (TRAP) transport system.</text>
</comment>
<evidence type="ECO:0000256" key="9">
    <source>
        <dbReference type="RuleBase" id="RU369079"/>
    </source>
</evidence>
<keyword evidence="12" id="KW-1185">Reference proteome</keyword>
<evidence type="ECO:0000256" key="1">
    <source>
        <dbReference type="ARBA" id="ARBA00004429"/>
    </source>
</evidence>
<feature type="transmembrane region" description="Helical" evidence="9">
    <location>
        <begin position="83"/>
        <end position="107"/>
    </location>
</feature>
<dbReference type="GO" id="GO:0015740">
    <property type="term" value="P:C4-dicarboxylate transport"/>
    <property type="evidence" value="ECO:0007669"/>
    <property type="project" value="TreeGrafter"/>
</dbReference>
<keyword evidence="4 9" id="KW-0997">Cell inner membrane</keyword>
<evidence type="ECO:0000256" key="5">
    <source>
        <dbReference type="ARBA" id="ARBA00022692"/>
    </source>
</evidence>
<evidence type="ECO:0000256" key="8">
    <source>
        <dbReference type="ARBA" id="ARBA00038436"/>
    </source>
</evidence>
<name>A0A918VHR1_9GAMM</name>
<sequence>MTAILDKFVQTLVAVCMALMVAVVSWQVVSRYVLGDPSPWTEEVALTLLIWVGLLGGVYAYRERAHLGLDLFHHKVGDLGKRRLYAISDICCGLFALAVLVIGGGMLVQLTYELKQTTATLGIPMAWVYAVLPLSGLMIVYYSVYFLVTLEQEVVV</sequence>
<evidence type="ECO:0000256" key="6">
    <source>
        <dbReference type="ARBA" id="ARBA00022989"/>
    </source>
</evidence>
<gene>
    <name evidence="11" type="ORF">GCM10008090_02430</name>
</gene>
<keyword evidence="3" id="KW-1003">Cell membrane</keyword>
<dbReference type="GO" id="GO:0022857">
    <property type="term" value="F:transmembrane transporter activity"/>
    <property type="evidence" value="ECO:0007669"/>
    <property type="project" value="UniProtKB-UniRule"/>
</dbReference>
<feature type="transmembrane region" description="Helical" evidence="9">
    <location>
        <begin position="12"/>
        <end position="29"/>
    </location>
</feature>
<accession>A0A918VHR1</accession>
<protein>
    <recommendedName>
        <fullName evidence="9">TRAP transporter small permease protein</fullName>
    </recommendedName>
</protein>
<evidence type="ECO:0000256" key="4">
    <source>
        <dbReference type="ARBA" id="ARBA00022519"/>
    </source>
</evidence>
<reference evidence="11" key="1">
    <citation type="journal article" date="2014" name="Int. J. Syst. Evol. Microbiol.">
        <title>Complete genome sequence of Corynebacterium casei LMG S-19264T (=DSM 44701T), isolated from a smear-ripened cheese.</title>
        <authorList>
            <consortium name="US DOE Joint Genome Institute (JGI-PGF)"/>
            <person name="Walter F."/>
            <person name="Albersmeier A."/>
            <person name="Kalinowski J."/>
            <person name="Ruckert C."/>
        </authorList>
    </citation>
    <scope>NUCLEOTIDE SEQUENCE</scope>
    <source>
        <strain evidence="11">KCTC 12711</strain>
    </source>
</reference>
<dbReference type="InterPro" id="IPR055348">
    <property type="entry name" value="DctQ"/>
</dbReference>
<keyword evidence="7 9" id="KW-0472">Membrane</keyword>
<dbReference type="Proteomes" id="UP000614811">
    <property type="component" value="Unassembled WGS sequence"/>
</dbReference>
<evidence type="ECO:0000313" key="11">
    <source>
        <dbReference type="EMBL" id="GGZ97636.1"/>
    </source>
</evidence>
<reference evidence="11" key="2">
    <citation type="submission" date="2020-09" db="EMBL/GenBank/DDBJ databases">
        <authorList>
            <person name="Sun Q."/>
            <person name="Kim S."/>
        </authorList>
    </citation>
    <scope>NUCLEOTIDE SEQUENCE</scope>
    <source>
        <strain evidence="11">KCTC 12711</strain>
    </source>
</reference>
<comment type="similarity">
    <text evidence="8 9">Belongs to the TRAP transporter small permease family.</text>
</comment>
<dbReference type="RefSeq" id="WP_189398183.1">
    <property type="nucleotide sequence ID" value="NZ_BMXA01000001.1"/>
</dbReference>
<comment type="subunit">
    <text evidence="9">The complex comprises the extracytoplasmic solute receptor protein and the two transmembrane proteins.</text>
</comment>
<keyword evidence="6 9" id="KW-1133">Transmembrane helix</keyword>
<dbReference type="Pfam" id="PF04290">
    <property type="entry name" value="DctQ"/>
    <property type="match status" value="1"/>
</dbReference>
<evidence type="ECO:0000256" key="7">
    <source>
        <dbReference type="ARBA" id="ARBA00023136"/>
    </source>
</evidence>
<comment type="caution">
    <text evidence="11">The sequence shown here is derived from an EMBL/GenBank/DDBJ whole genome shotgun (WGS) entry which is preliminary data.</text>
</comment>
<keyword evidence="2 9" id="KW-0813">Transport</keyword>
<feature type="transmembrane region" description="Helical" evidence="9">
    <location>
        <begin position="44"/>
        <end position="62"/>
    </location>
</feature>
<feature type="transmembrane region" description="Helical" evidence="9">
    <location>
        <begin position="127"/>
        <end position="148"/>
    </location>
</feature>
<dbReference type="AlphaFoldDB" id="A0A918VHR1"/>
<comment type="subcellular location">
    <subcellularLocation>
        <location evidence="1 9">Cell inner membrane</location>
        <topology evidence="1 9">Multi-pass membrane protein</topology>
    </subcellularLocation>
</comment>